<feature type="transmembrane region" description="Helical" evidence="1">
    <location>
        <begin position="41"/>
        <end position="60"/>
    </location>
</feature>
<dbReference type="OrthoDB" id="823461at2"/>
<keyword evidence="1" id="KW-0472">Membrane</keyword>
<evidence type="ECO:0000256" key="1">
    <source>
        <dbReference type="SAM" id="Phobius"/>
    </source>
</evidence>
<proteinExistence type="predicted"/>
<keyword evidence="1" id="KW-0812">Transmembrane</keyword>
<gene>
    <name evidence="2" type="ORF">SAMN03080598_02741</name>
</gene>
<accession>A0A1H5Y0K0</accession>
<feature type="transmembrane region" description="Helical" evidence="1">
    <location>
        <begin position="122"/>
        <end position="144"/>
    </location>
</feature>
<dbReference type="AlphaFoldDB" id="A0A1H5Y0K0"/>
<evidence type="ECO:0000313" key="2">
    <source>
        <dbReference type="EMBL" id="SEG17140.1"/>
    </source>
</evidence>
<feature type="transmembrane region" description="Helical" evidence="1">
    <location>
        <begin position="66"/>
        <end position="85"/>
    </location>
</feature>
<dbReference type="Proteomes" id="UP000236736">
    <property type="component" value="Unassembled WGS sequence"/>
</dbReference>
<dbReference type="RefSeq" id="WP_103925392.1">
    <property type="nucleotide sequence ID" value="NZ_FNVR01000016.1"/>
</dbReference>
<sequence>METNFNDIQQLWQSQKAENFDLASLIEGLKKTEVKQKRERIAIAIITPATLVFLFIFMPWQESKAILLSLLVIAVAMIGVGILSFSSRISPSDDSENFSNKEYLKSQFEKLKFRYKIAGKYMYYYAFLLAVALNVAYFVLLAPFSDLIRILTHTGLTVMIFGIMHFSIKRRLKKYDKSLQPMMKQLEKLLTEAKN</sequence>
<organism evidence="2 3">
    <name type="scientific">Algoriphagus boritolerans DSM 17298 = JCM 18970</name>
    <dbReference type="NCBI Taxonomy" id="1120964"/>
    <lineage>
        <taxon>Bacteria</taxon>
        <taxon>Pseudomonadati</taxon>
        <taxon>Bacteroidota</taxon>
        <taxon>Cytophagia</taxon>
        <taxon>Cytophagales</taxon>
        <taxon>Cyclobacteriaceae</taxon>
        <taxon>Algoriphagus</taxon>
    </lineage>
</organism>
<protein>
    <submittedName>
        <fullName evidence="2">Uncharacterized protein</fullName>
    </submittedName>
</protein>
<feature type="transmembrane region" description="Helical" evidence="1">
    <location>
        <begin position="150"/>
        <end position="168"/>
    </location>
</feature>
<dbReference type="EMBL" id="FNVR01000016">
    <property type="protein sequence ID" value="SEG17140.1"/>
    <property type="molecule type" value="Genomic_DNA"/>
</dbReference>
<reference evidence="3" key="1">
    <citation type="submission" date="2016-10" db="EMBL/GenBank/DDBJ databases">
        <authorList>
            <person name="Varghese N."/>
            <person name="Submissions S."/>
        </authorList>
    </citation>
    <scope>NUCLEOTIDE SEQUENCE [LARGE SCALE GENOMIC DNA]</scope>
    <source>
        <strain evidence="3">DSM 17298</strain>
    </source>
</reference>
<keyword evidence="1" id="KW-1133">Transmembrane helix</keyword>
<name>A0A1H5Y0K0_9BACT</name>
<dbReference type="STRING" id="1120964.GCA_001313265_05752"/>
<evidence type="ECO:0000313" key="3">
    <source>
        <dbReference type="Proteomes" id="UP000236736"/>
    </source>
</evidence>
<keyword evidence="3" id="KW-1185">Reference proteome</keyword>